<organism evidence="1 2">
    <name type="scientific">Elysia marginata</name>
    <dbReference type="NCBI Taxonomy" id="1093978"/>
    <lineage>
        <taxon>Eukaryota</taxon>
        <taxon>Metazoa</taxon>
        <taxon>Spiralia</taxon>
        <taxon>Lophotrochozoa</taxon>
        <taxon>Mollusca</taxon>
        <taxon>Gastropoda</taxon>
        <taxon>Heterobranchia</taxon>
        <taxon>Euthyneura</taxon>
        <taxon>Panpulmonata</taxon>
        <taxon>Sacoglossa</taxon>
        <taxon>Placobranchoidea</taxon>
        <taxon>Plakobranchidae</taxon>
        <taxon>Elysia</taxon>
    </lineage>
</organism>
<protein>
    <submittedName>
        <fullName evidence="1">C1orf50 homolog</fullName>
    </submittedName>
</protein>
<accession>A0AAV4HXW2</accession>
<reference evidence="1 2" key="1">
    <citation type="journal article" date="2021" name="Elife">
        <title>Chloroplast acquisition without the gene transfer in kleptoplastic sea slugs, Plakobranchus ocellatus.</title>
        <authorList>
            <person name="Maeda T."/>
            <person name="Takahashi S."/>
            <person name="Yoshida T."/>
            <person name="Shimamura S."/>
            <person name="Takaki Y."/>
            <person name="Nagai Y."/>
            <person name="Toyoda A."/>
            <person name="Suzuki Y."/>
            <person name="Arimoto A."/>
            <person name="Ishii H."/>
            <person name="Satoh N."/>
            <person name="Nishiyama T."/>
            <person name="Hasebe M."/>
            <person name="Maruyama T."/>
            <person name="Minagawa J."/>
            <person name="Obokata J."/>
            <person name="Shigenobu S."/>
        </authorList>
    </citation>
    <scope>NUCLEOTIDE SEQUENCE [LARGE SCALE GENOMIC DNA]</scope>
</reference>
<proteinExistence type="predicted"/>
<dbReference type="Pfam" id="PF10504">
    <property type="entry name" value="DUF2452"/>
    <property type="match status" value="1"/>
</dbReference>
<dbReference type="AlphaFoldDB" id="A0AAV4HXW2"/>
<dbReference type="InterPro" id="IPR019534">
    <property type="entry name" value="DUF2452"/>
</dbReference>
<dbReference type="PANTHER" id="PTHR14553:SF1">
    <property type="entry name" value="SIMILAR TO CHROMOSOME 1 OPEN READING FRAME 50"/>
    <property type="match status" value="1"/>
</dbReference>
<evidence type="ECO:0000313" key="2">
    <source>
        <dbReference type="Proteomes" id="UP000762676"/>
    </source>
</evidence>
<sequence>MEPYTPTNQVALVEANSCPMGVQLVSSRKTNKMSASTDLVELAKSVQKADEFTKANAGNKLTVIADQIRYLQNQARKVLEDAKRDASLHHAACNLVKKPGTMYYLYERDSGQAYLSILSPQEWGNACPHHFLGAYRLEYDQSWTPITDVGKRDEELALLDKIYATAQGAITAGGESGTNTAELLGFKKVVDSSKLSEVPHDHAMKGDS</sequence>
<gene>
    <name evidence="1" type="ORF">ElyMa_006420600</name>
</gene>
<dbReference type="PANTHER" id="PTHR14553">
    <property type="entry name" value="UNCHARACTERIZED PROTEIN C1ORF50"/>
    <property type="match status" value="1"/>
</dbReference>
<name>A0AAV4HXW2_9GAST</name>
<dbReference type="Proteomes" id="UP000762676">
    <property type="component" value="Unassembled WGS sequence"/>
</dbReference>
<keyword evidence="2" id="KW-1185">Reference proteome</keyword>
<comment type="caution">
    <text evidence="1">The sequence shown here is derived from an EMBL/GenBank/DDBJ whole genome shotgun (WGS) entry which is preliminary data.</text>
</comment>
<evidence type="ECO:0000313" key="1">
    <source>
        <dbReference type="EMBL" id="GFS01341.1"/>
    </source>
</evidence>
<dbReference type="EMBL" id="BMAT01012888">
    <property type="protein sequence ID" value="GFS01341.1"/>
    <property type="molecule type" value="Genomic_DNA"/>
</dbReference>